<organism evidence="2 3">
    <name type="scientific">Caminibacter pacificus</name>
    <dbReference type="NCBI Taxonomy" id="1424653"/>
    <lineage>
        <taxon>Bacteria</taxon>
        <taxon>Pseudomonadati</taxon>
        <taxon>Campylobacterota</taxon>
        <taxon>Epsilonproteobacteria</taxon>
        <taxon>Nautiliales</taxon>
        <taxon>Nautiliaceae</taxon>
        <taxon>Caminibacter</taxon>
    </lineage>
</organism>
<protein>
    <recommendedName>
        <fullName evidence="5">Lipoprotein</fullName>
    </recommendedName>
</protein>
<dbReference type="PROSITE" id="PS51257">
    <property type="entry name" value="PROKAR_LIPOPROTEIN"/>
    <property type="match status" value="1"/>
</dbReference>
<reference evidence="2 3" key="2">
    <citation type="submission" date="2018-11" db="EMBL/GenBank/DDBJ databases">
        <title>Genomic Encyclopedia of Type Strains, Phase IV (KMG-IV): sequencing the most valuable type-strain genomes for metagenomic binning, comparative biology and taxonomic classification.</title>
        <authorList>
            <person name="Goeker M."/>
        </authorList>
    </citation>
    <scope>NUCLEOTIDE SEQUENCE [LARGE SCALE GENOMIC DNA]</scope>
    <source>
        <strain evidence="2 3">DSM 27783</strain>
    </source>
</reference>
<dbReference type="RefSeq" id="WP_123352031.1">
    <property type="nucleotide sequence ID" value="NZ_CP027432.2"/>
</dbReference>
<accession>A0AAJ4UYM7</accession>
<evidence type="ECO:0000313" key="1">
    <source>
        <dbReference type="EMBL" id="QCI28153.1"/>
    </source>
</evidence>
<evidence type="ECO:0000313" key="2">
    <source>
        <dbReference type="EMBL" id="ROR41135.1"/>
    </source>
</evidence>
<dbReference type="EMBL" id="CP027432">
    <property type="protein sequence ID" value="QCI28153.1"/>
    <property type="molecule type" value="Genomic_DNA"/>
</dbReference>
<reference evidence="4" key="1">
    <citation type="submission" date="2018-03" db="EMBL/GenBank/DDBJ databases">
        <title>A comparative analysis of the Nautiliaceae.</title>
        <authorList>
            <person name="Grosche A."/>
            <person name="Smedile F."/>
            <person name="Vetriani C."/>
        </authorList>
    </citation>
    <scope>NUCLEOTIDE SEQUENCE [LARGE SCALE GENOMIC DNA]</scope>
    <source>
        <strain evidence="4">TB6</strain>
    </source>
</reference>
<dbReference type="AlphaFoldDB" id="A0AAJ4UYM7"/>
<sequence length="313" mass="36146">MRYFVLVLFLFFSACSLKINPAEYHKINAPKAKYLPSQNEINAQTKVLILNISTNDPKTYFLLGSFKNLLENAISKTSAVLIQRNKKTTLKEEIIYAQEAELSNSNINSADYVINAKILSSSYSHYYHKGYYWKDKKGRTHYEPPYYSYRGCVSAQIEIIKIPQNYIAKTFYINDCAYDSSRYYQNKKRALLYEALKGAISNIQTKLKNFFAKKGYIIEIRKKDDVYILKTTLGAIDGIKEGDEVDVYTIKESINPLTNKPFKEIVKIASGEVSNVIHQNTSWIIVKDPKTQIKIGDFVKPKFDEGFFKRLFE</sequence>
<dbReference type="Proteomes" id="UP000272781">
    <property type="component" value="Unassembled WGS sequence"/>
</dbReference>
<keyword evidence="4" id="KW-1185">Reference proteome</keyword>
<reference evidence="1" key="3">
    <citation type="submission" date="2019-06" db="EMBL/GenBank/DDBJ databases">
        <title>A comparative analysis of the Nautiliaceae.</title>
        <authorList>
            <person name="Grosche A."/>
            <person name="Smedile F."/>
            <person name="Vetriani C."/>
        </authorList>
    </citation>
    <scope>NUCLEOTIDE SEQUENCE</scope>
    <source>
        <strain evidence="1">TB6</strain>
    </source>
</reference>
<dbReference type="Proteomes" id="UP000298805">
    <property type="component" value="Chromosome"/>
</dbReference>
<dbReference type="EMBL" id="RJVK01000001">
    <property type="protein sequence ID" value="ROR41135.1"/>
    <property type="molecule type" value="Genomic_DNA"/>
</dbReference>
<evidence type="ECO:0008006" key="5">
    <source>
        <dbReference type="Google" id="ProtNLM"/>
    </source>
</evidence>
<name>A0AAJ4UYM7_9BACT</name>
<gene>
    <name evidence="1" type="ORF">C6V80_04035</name>
    <name evidence="2" type="ORF">EDC58_0619</name>
</gene>
<evidence type="ECO:0000313" key="3">
    <source>
        <dbReference type="Proteomes" id="UP000272781"/>
    </source>
</evidence>
<proteinExistence type="predicted"/>
<evidence type="ECO:0000313" key="4">
    <source>
        <dbReference type="Proteomes" id="UP000298805"/>
    </source>
</evidence>